<dbReference type="AlphaFoldDB" id="A0A090LKD7"/>
<accession>A0A090LKD7</accession>
<evidence type="ECO:0000256" key="8">
    <source>
        <dbReference type="PIRSR" id="PIRSR625650-3"/>
    </source>
</evidence>
<keyword evidence="13" id="KW-1185">Reference proteome</keyword>
<evidence type="ECO:0000256" key="5">
    <source>
        <dbReference type="ARBA" id="ARBA00022827"/>
    </source>
</evidence>
<dbReference type="GeneID" id="36380983"/>
<dbReference type="CTD" id="36380983"/>
<comment type="subcellular location">
    <subcellularLocation>
        <location evidence="10">Peroxisome</location>
    </subcellularLocation>
</comment>
<evidence type="ECO:0000256" key="2">
    <source>
        <dbReference type="ARBA" id="ARBA00008000"/>
    </source>
</evidence>
<protein>
    <recommendedName>
        <fullName evidence="3 10">Alkylglycerone-phosphate synthase</fullName>
        <shortName evidence="10">Alkyl-DHAP synthase</shortName>
        <ecNumber evidence="3 10">2.5.1.26</ecNumber>
    </recommendedName>
</protein>
<comment type="function">
    <text evidence="10">Catalyzes the exchange of an acyl for a long-chain alkyl group and the formation of the ether bond in the biosynthesis of ether phospholipids.</text>
</comment>
<dbReference type="GO" id="GO:0008611">
    <property type="term" value="P:ether lipid biosynthetic process"/>
    <property type="evidence" value="ECO:0007669"/>
    <property type="project" value="UniProtKB-UniPathway"/>
</dbReference>
<evidence type="ECO:0000256" key="7">
    <source>
        <dbReference type="PIRSR" id="PIRSR625650-2"/>
    </source>
</evidence>
<dbReference type="EMBL" id="LN609529">
    <property type="protein sequence ID" value="CEF68613.1"/>
    <property type="molecule type" value="Genomic_DNA"/>
</dbReference>
<comment type="similarity">
    <text evidence="2 10">Belongs to the FAD-binding oxidoreductase/transferase type 4 family.</text>
</comment>
<dbReference type="PANTHER" id="PTHR46568:SF1">
    <property type="entry name" value="ALKYLDIHYDROXYACETONEPHOSPHATE SYNTHASE, PEROXISOMAL"/>
    <property type="match status" value="1"/>
</dbReference>
<keyword evidence="5 8" id="KW-0274">FAD</keyword>
<dbReference type="Gene3D" id="3.30.43.10">
    <property type="entry name" value="Uridine Diphospho-n-acetylenolpyruvylglucosamine Reductase, domain 2"/>
    <property type="match status" value="1"/>
</dbReference>
<feature type="domain" description="FAD-binding PCMH-type" evidence="11">
    <location>
        <begin position="129"/>
        <end position="311"/>
    </location>
</feature>
<keyword evidence="10" id="KW-0444">Lipid biosynthesis</keyword>
<feature type="binding site" evidence="8">
    <location>
        <begin position="230"/>
        <end position="236"/>
    </location>
    <ligand>
        <name>FAD</name>
        <dbReference type="ChEBI" id="CHEBI:57692"/>
    </ligand>
</feature>
<sequence>MNDDLQYFNVPHSYRDNIIKWNGWGYNDSRFEINKDGDIVMTGNKYDISGEILPNLRPWIEANLNVDINNKIEPVLKTEINYPKAINNQQFIDFLKENNISFTNSPMYRLVRSHGQTLHDMLMVRTGKPVRIPDIVVWPKSETDVVKIIQAANTFNTVIIPIGGGTSVTNALSCPENESRSICSLDMVLMDKIQWIDEKNFLVKAEAGIIGQKLEKELAKKGYTCGHEPDSVEFSTLGGWISTRASGMKKNKYGNIEDLLVHVNMVTSKGLLSKSCTVPRMSAGPDIHQIILGSEGMFGVITSAVIKIFPLPDVRKYGSIVFPNFKCGVSFLREIAKQRIQPSSIRLVDNVQFQMGQAMKTKNTSYWKSFTSELAKFYVTKIKGFKVDEMVVATCVFEGTASEVNVQEKGIYALALDFHGIEGGEENGKYGYRLTFSIAYLRDLAMDYGVIGESFETSCPWDKVEDLCRNVKLVIQHKAKECGIRTGVIASCRVTQVYDSGVCIYFYFGFNYKGLENPLETYDTIEAASRDEILACGGSISHHHGVAKIRKHWLPQTIGVTGISIINALKEEIDPNNVFGADNLITKLLELYFVLLHNSKEKIYYK</sequence>
<comment type="cofactor">
    <cofactor evidence="8 10">
        <name>FAD</name>
        <dbReference type="ChEBI" id="CHEBI:57692"/>
    </cofactor>
</comment>
<dbReference type="InterPro" id="IPR025650">
    <property type="entry name" value="Alkyl-DHAP_Synthase"/>
</dbReference>
<feature type="binding site" evidence="8">
    <location>
        <begin position="295"/>
        <end position="301"/>
    </location>
    <ligand>
        <name>FAD</name>
        <dbReference type="ChEBI" id="CHEBI:57692"/>
    </ligand>
</feature>
<evidence type="ECO:0000313" key="14">
    <source>
        <dbReference type="WBParaSite" id="SRAE_2000326900.1"/>
    </source>
</evidence>
<feature type="site" description="Important for enzyme activity" evidence="9">
    <location>
        <position position="346"/>
    </location>
</feature>
<dbReference type="SUPFAM" id="SSF55103">
    <property type="entry name" value="FAD-linked oxidases, C-terminal domain"/>
    <property type="match status" value="1"/>
</dbReference>
<dbReference type="InterPro" id="IPR006094">
    <property type="entry name" value="Oxid_FAD_bind_N"/>
</dbReference>
<feature type="active site" description="Proton donor/acceptor" evidence="6">
    <location>
        <position position="505"/>
    </location>
</feature>
<dbReference type="InterPro" id="IPR004113">
    <property type="entry name" value="FAD-bd_oxidored_4_C"/>
</dbReference>
<organism evidence="12">
    <name type="scientific">Strongyloides ratti</name>
    <name type="common">Parasitic roundworm</name>
    <dbReference type="NCBI Taxonomy" id="34506"/>
    <lineage>
        <taxon>Eukaryota</taxon>
        <taxon>Metazoa</taxon>
        <taxon>Ecdysozoa</taxon>
        <taxon>Nematoda</taxon>
        <taxon>Chromadorea</taxon>
        <taxon>Rhabditida</taxon>
        <taxon>Tylenchina</taxon>
        <taxon>Panagrolaimomorpha</taxon>
        <taxon>Strongyloidoidea</taxon>
        <taxon>Strongyloididae</taxon>
        <taxon>Strongyloides</taxon>
    </lineage>
</organism>
<dbReference type="OMA" id="GTISHQH"/>
<dbReference type="WormBase" id="SRAE_2000326900">
    <property type="protein sequence ID" value="SRP00972"/>
    <property type="gene ID" value="WBGene00263490"/>
</dbReference>
<name>A0A090LKD7_STRRB</name>
<dbReference type="RefSeq" id="XP_024507813.1">
    <property type="nucleotide sequence ID" value="XM_024654442.1"/>
</dbReference>
<dbReference type="Proteomes" id="UP000035682">
    <property type="component" value="Unplaced"/>
</dbReference>
<keyword evidence="10" id="KW-0808">Transferase</keyword>
<dbReference type="InterPro" id="IPR016164">
    <property type="entry name" value="FAD-linked_Oxase-like_C"/>
</dbReference>
<dbReference type="Gene3D" id="1.10.45.10">
    <property type="entry name" value="Vanillyl-alcohol Oxidase, Chain A, domain 4"/>
    <property type="match status" value="1"/>
</dbReference>
<dbReference type="InterPro" id="IPR016169">
    <property type="entry name" value="FAD-bd_PCMH_sub2"/>
</dbReference>
<dbReference type="GO" id="GO:0071949">
    <property type="term" value="F:FAD binding"/>
    <property type="evidence" value="ECO:0007669"/>
    <property type="project" value="InterPro"/>
</dbReference>
<dbReference type="InterPro" id="IPR016171">
    <property type="entry name" value="Vanillyl_alc_oxidase_C-sub2"/>
</dbReference>
<dbReference type="Gene3D" id="3.30.70.3450">
    <property type="match status" value="1"/>
</dbReference>
<evidence type="ECO:0000256" key="3">
    <source>
        <dbReference type="ARBA" id="ARBA00012385"/>
    </source>
</evidence>
<comment type="pathway">
    <text evidence="1 10">Glycerolipid metabolism; ether lipid biosynthesis.</text>
</comment>
<dbReference type="InterPro" id="IPR016167">
    <property type="entry name" value="FAD-bd_PCMH_sub1"/>
</dbReference>
<dbReference type="OrthoDB" id="7786253at2759"/>
<evidence type="ECO:0000256" key="4">
    <source>
        <dbReference type="ARBA" id="ARBA00022630"/>
    </source>
</evidence>
<comment type="catalytic activity">
    <reaction evidence="10">
        <text>a long chain fatty alcohol + a 1-acylglycerone 3-phosphate = a 1-O-alkylglycerone 3-phosphate + a long-chain fatty acid + H(+)</text>
        <dbReference type="Rhea" id="RHEA:36171"/>
        <dbReference type="ChEBI" id="CHEBI:15378"/>
        <dbReference type="ChEBI" id="CHEBI:17135"/>
        <dbReference type="ChEBI" id="CHEBI:57534"/>
        <dbReference type="ChEBI" id="CHEBI:57560"/>
        <dbReference type="ChEBI" id="CHEBI:73315"/>
        <dbReference type="EC" id="2.5.1.26"/>
    </reaction>
</comment>
<keyword evidence="4 10" id="KW-0285">Flavoprotein</keyword>
<reference evidence="12 13" key="1">
    <citation type="submission" date="2014-09" db="EMBL/GenBank/DDBJ databases">
        <authorList>
            <person name="Martin A.A."/>
        </authorList>
    </citation>
    <scope>NUCLEOTIDE SEQUENCE</scope>
    <source>
        <strain evidence="13">ED321</strain>
        <strain evidence="12">ED321 Heterogonic</strain>
    </source>
</reference>
<dbReference type="InterPro" id="IPR036318">
    <property type="entry name" value="FAD-bd_PCMH-like_sf"/>
</dbReference>
<dbReference type="Gene3D" id="3.30.465.10">
    <property type="match status" value="1"/>
</dbReference>
<dbReference type="UniPathway" id="UPA00781"/>
<dbReference type="EC" id="2.5.1.26" evidence="3 10"/>
<feature type="binding site" evidence="8">
    <location>
        <begin position="161"/>
        <end position="167"/>
    </location>
    <ligand>
        <name>FAD</name>
        <dbReference type="ChEBI" id="CHEBI:57692"/>
    </ligand>
</feature>
<reference evidence="14" key="2">
    <citation type="submission" date="2020-12" db="UniProtKB">
        <authorList>
            <consortium name="WormBaseParasite"/>
        </authorList>
    </citation>
    <scope>IDENTIFICATION</scope>
</reference>
<dbReference type="Gene3D" id="3.30.300.330">
    <property type="match status" value="1"/>
</dbReference>
<dbReference type="GO" id="GO:0008609">
    <property type="term" value="F:alkylglycerone-phosphate synthase activity"/>
    <property type="evidence" value="ECO:0007669"/>
    <property type="project" value="UniProtKB-EC"/>
</dbReference>
<feature type="binding site" evidence="8">
    <location>
        <begin position="243"/>
        <end position="246"/>
    </location>
    <ligand>
        <name>FAD</name>
        <dbReference type="ChEBI" id="CHEBI:57692"/>
    </ligand>
</feature>
<evidence type="ECO:0000313" key="13">
    <source>
        <dbReference type="Proteomes" id="UP000035682"/>
    </source>
</evidence>
<gene>
    <name evidence="12 14 15" type="ORF">SRAE_2000326900</name>
</gene>
<dbReference type="Pfam" id="PF01565">
    <property type="entry name" value="FAD_binding_4"/>
    <property type="match status" value="1"/>
</dbReference>
<dbReference type="Pfam" id="PF02913">
    <property type="entry name" value="FAD-oxidase_C"/>
    <property type="match status" value="1"/>
</dbReference>
<evidence type="ECO:0000313" key="15">
    <source>
        <dbReference type="WormBase" id="SRAE_2000326900"/>
    </source>
</evidence>
<evidence type="ECO:0000313" key="12">
    <source>
        <dbReference type="EMBL" id="CEF68613.1"/>
    </source>
</evidence>
<keyword evidence="10" id="KW-0576">Peroxisome</keyword>
<comment type="subunit">
    <text evidence="10">Homodimer.</text>
</comment>
<proteinExistence type="inferred from homology"/>
<keyword evidence="10" id="KW-0443">Lipid metabolism</keyword>
<evidence type="ECO:0000256" key="1">
    <source>
        <dbReference type="ARBA" id="ARBA00004670"/>
    </source>
</evidence>
<dbReference type="InterPro" id="IPR016166">
    <property type="entry name" value="FAD-bd_PCMH"/>
</dbReference>
<dbReference type="WBParaSite" id="SRAE_2000326900.1">
    <property type="protein sequence ID" value="SRAE_2000326900.1"/>
    <property type="gene ID" value="WBGene00263490"/>
</dbReference>
<dbReference type="Gene3D" id="3.30.160.650">
    <property type="match status" value="1"/>
</dbReference>
<feature type="binding site" evidence="7">
    <location>
        <position position="442"/>
    </location>
    <ligand>
        <name>substrate</name>
    </ligand>
</feature>
<dbReference type="GO" id="GO:0005777">
    <property type="term" value="C:peroxisome"/>
    <property type="evidence" value="ECO:0007669"/>
    <property type="project" value="UniProtKB-SubCell"/>
</dbReference>
<dbReference type="STRING" id="34506.A0A090LKD7"/>
<evidence type="ECO:0000256" key="9">
    <source>
        <dbReference type="PIRSR" id="PIRSR625650-4"/>
    </source>
</evidence>
<dbReference type="SUPFAM" id="SSF56176">
    <property type="entry name" value="FAD-binding/transporter-associated domain-like"/>
    <property type="match status" value="1"/>
</dbReference>
<dbReference type="PROSITE" id="PS51387">
    <property type="entry name" value="FAD_PCMH"/>
    <property type="match status" value="1"/>
</dbReference>
<evidence type="ECO:0000256" key="10">
    <source>
        <dbReference type="RuleBase" id="RU363113"/>
    </source>
</evidence>
<evidence type="ECO:0000259" key="11">
    <source>
        <dbReference type="PROSITE" id="PS51387"/>
    </source>
</evidence>
<dbReference type="PANTHER" id="PTHR46568">
    <property type="entry name" value="ALKYLDIHYDROXYACETONEPHOSPHATE SYNTHASE, PEROXISOMAL"/>
    <property type="match status" value="1"/>
</dbReference>
<evidence type="ECO:0000256" key="6">
    <source>
        <dbReference type="PIRSR" id="PIRSR625650-1"/>
    </source>
</evidence>